<reference evidence="16" key="1">
    <citation type="submission" date="2022-11" db="UniProtKB">
        <authorList>
            <consortium name="WormBaseParasite"/>
        </authorList>
    </citation>
    <scope>IDENTIFICATION</scope>
</reference>
<dbReference type="Pfam" id="PF00078">
    <property type="entry name" value="RVT_1"/>
    <property type="match status" value="1"/>
</dbReference>
<proteinExistence type="predicted"/>
<dbReference type="SMART" id="SM01189">
    <property type="entry name" value="ELM2"/>
    <property type="match status" value="1"/>
</dbReference>
<dbReference type="Gene3D" id="1.20.58.1880">
    <property type="match status" value="1"/>
</dbReference>
<evidence type="ECO:0000259" key="14">
    <source>
        <dbReference type="PROSITE" id="PS51293"/>
    </source>
</evidence>
<dbReference type="Gene3D" id="4.10.1240.50">
    <property type="match status" value="1"/>
</dbReference>
<evidence type="ECO:0000313" key="15">
    <source>
        <dbReference type="Proteomes" id="UP000887566"/>
    </source>
</evidence>
<protein>
    <submittedName>
        <fullName evidence="16">Uncharacterized protein</fullName>
    </submittedName>
</protein>
<dbReference type="PROSITE" id="PS50114">
    <property type="entry name" value="GATA_ZN_FINGER_2"/>
    <property type="match status" value="1"/>
</dbReference>
<name>A0A914WDJ7_9BILA</name>
<keyword evidence="3" id="KW-0479">Metal-binding</keyword>
<evidence type="ECO:0000256" key="6">
    <source>
        <dbReference type="ARBA" id="ARBA00023125"/>
    </source>
</evidence>
<keyword evidence="5" id="KW-0862">Zinc</keyword>
<keyword evidence="2" id="KW-0678">Repressor</keyword>
<dbReference type="Gene3D" id="3.30.70.270">
    <property type="match status" value="1"/>
</dbReference>
<dbReference type="GO" id="GO:0006355">
    <property type="term" value="P:regulation of DNA-templated transcription"/>
    <property type="evidence" value="ECO:0007669"/>
    <property type="project" value="InterPro"/>
</dbReference>
<dbReference type="InterPro" id="IPR001005">
    <property type="entry name" value="SANT/Myb"/>
</dbReference>
<dbReference type="FunFam" id="1.10.10.60:FF:000012">
    <property type="entry name" value="Metastasis-associated 1 family, member 3"/>
    <property type="match status" value="1"/>
</dbReference>
<dbReference type="SUPFAM" id="SSF56672">
    <property type="entry name" value="DNA/RNA polymerases"/>
    <property type="match status" value="1"/>
</dbReference>
<evidence type="ECO:0000256" key="3">
    <source>
        <dbReference type="ARBA" id="ARBA00022723"/>
    </source>
</evidence>
<dbReference type="PANTHER" id="PTHR47027">
    <property type="entry name" value="REVERSE TRANSCRIPTASE DOMAIN-CONTAINING PROTEIN"/>
    <property type="match status" value="1"/>
</dbReference>
<dbReference type="SUPFAM" id="SSF46689">
    <property type="entry name" value="Homeodomain-like"/>
    <property type="match status" value="2"/>
</dbReference>
<evidence type="ECO:0000256" key="2">
    <source>
        <dbReference type="ARBA" id="ARBA00022491"/>
    </source>
</evidence>
<dbReference type="InterPro" id="IPR043502">
    <property type="entry name" value="DNA/RNA_pol_sf"/>
</dbReference>
<feature type="domain" description="Reverse transcriptase" evidence="12">
    <location>
        <begin position="930"/>
        <end position="1185"/>
    </location>
</feature>
<dbReference type="GO" id="GO:0008270">
    <property type="term" value="F:zinc ion binding"/>
    <property type="evidence" value="ECO:0007669"/>
    <property type="project" value="UniProtKB-KW"/>
</dbReference>
<dbReference type="CDD" id="cd01650">
    <property type="entry name" value="RT_nLTR_like"/>
    <property type="match status" value="1"/>
</dbReference>
<evidence type="ECO:0000256" key="7">
    <source>
        <dbReference type="ARBA" id="ARBA00023242"/>
    </source>
</evidence>
<dbReference type="Pfam" id="PF00249">
    <property type="entry name" value="Myb_DNA-binding"/>
    <property type="match status" value="1"/>
</dbReference>
<dbReference type="GO" id="GO:0043565">
    <property type="term" value="F:sequence-specific DNA binding"/>
    <property type="evidence" value="ECO:0007669"/>
    <property type="project" value="InterPro"/>
</dbReference>
<evidence type="ECO:0000256" key="5">
    <source>
        <dbReference type="ARBA" id="ARBA00022833"/>
    </source>
</evidence>
<dbReference type="InterPro" id="IPR000679">
    <property type="entry name" value="Znf_GATA"/>
</dbReference>
<dbReference type="PROSITE" id="PS51156">
    <property type="entry name" value="ELM2"/>
    <property type="match status" value="1"/>
</dbReference>
<evidence type="ECO:0000259" key="11">
    <source>
        <dbReference type="PROSITE" id="PS50114"/>
    </source>
</evidence>
<evidence type="ECO:0000256" key="10">
    <source>
        <dbReference type="SAM" id="MobiDB-lite"/>
    </source>
</evidence>
<evidence type="ECO:0000313" key="16">
    <source>
        <dbReference type="WBParaSite" id="PSAMB.scaffold360size54655.g5003.t1"/>
    </source>
</evidence>
<comment type="subcellular location">
    <subcellularLocation>
        <location evidence="1">Nucleus</location>
    </subcellularLocation>
</comment>
<dbReference type="GO" id="GO:0005634">
    <property type="term" value="C:nucleus"/>
    <property type="evidence" value="ECO:0007669"/>
    <property type="project" value="UniProtKB-SubCell"/>
</dbReference>
<keyword evidence="9" id="KW-0175">Coiled coil</keyword>
<evidence type="ECO:0000256" key="9">
    <source>
        <dbReference type="SAM" id="Coils"/>
    </source>
</evidence>
<keyword evidence="7" id="KW-0539">Nucleus</keyword>
<dbReference type="SMART" id="SM00717">
    <property type="entry name" value="SANT"/>
    <property type="match status" value="2"/>
</dbReference>
<feature type="coiled-coil region" evidence="9">
    <location>
        <begin position="1364"/>
        <end position="1398"/>
    </location>
</feature>
<feature type="domain" description="GATA-type" evidence="11">
    <location>
        <begin position="247"/>
        <end position="301"/>
    </location>
</feature>
<feature type="compositionally biased region" description="Polar residues" evidence="10">
    <location>
        <begin position="53"/>
        <end position="76"/>
    </location>
</feature>
<feature type="region of interest" description="Disordered" evidence="10">
    <location>
        <begin position="1"/>
        <end position="80"/>
    </location>
</feature>
<feature type="domain" description="ELM2" evidence="13">
    <location>
        <begin position="84"/>
        <end position="175"/>
    </location>
</feature>
<dbReference type="GO" id="GO:0003824">
    <property type="term" value="F:catalytic activity"/>
    <property type="evidence" value="ECO:0007669"/>
    <property type="project" value="InterPro"/>
</dbReference>
<accession>A0A914WDJ7</accession>
<dbReference type="Pfam" id="PF14529">
    <property type="entry name" value="Exo_endo_phos_2"/>
    <property type="match status" value="1"/>
</dbReference>
<dbReference type="CDD" id="cd00167">
    <property type="entry name" value="SANT"/>
    <property type="match status" value="1"/>
</dbReference>
<evidence type="ECO:0000256" key="1">
    <source>
        <dbReference type="ARBA" id="ARBA00004123"/>
    </source>
</evidence>
<evidence type="ECO:0000259" key="13">
    <source>
        <dbReference type="PROSITE" id="PS51156"/>
    </source>
</evidence>
<feature type="domain" description="SANT" evidence="14">
    <location>
        <begin position="390"/>
        <end position="437"/>
    </location>
</feature>
<dbReference type="InterPro" id="IPR009057">
    <property type="entry name" value="Homeodomain-like_sf"/>
</dbReference>
<dbReference type="WBParaSite" id="PSAMB.scaffold360size54655.g5003.t1">
    <property type="protein sequence ID" value="PSAMB.scaffold360size54655.g5003.t1"/>
    <property type="gene ID" value="PSAMB.scaffold360size54655.g5003"/>
</dbReference>
<dbReference type="Gene3D" id="1.10.10.60">
    <property type="entry name" value="Homeodomain-like"/>
    <property type="match status" value="1"/>
</dbReference>
<dbReference type="InterPro" id="IPR036691">
    <property type="entry name" value="Endo/exonu/phosph_ase_sf"/>
</dbReference>
<dbReference type="InterPro" id="IPR017884">
    <property type="entry name" value="SANT_dom"/>
</dbReference>
<dbReference type="PROSITE" id="PS51293">
    <property type="entry name" value="SANT"/>
    <property type="match status" value="2"/>
</dbReference>
<keyword evidence="15" id="KW-1185">Reference proteome</keyword>
<evidence type="ECO:0000256" key="4">
    <source>
        <dbReference type="ARBA" id="ARBA00022771"/>
    </source>
</evidence>
<evidence type="ECO:0000259" key="12">
    <source>
        <dbReference type="PROSITE" id="PS50878"/>
    </source>
</evidence>
<feature type="domain" description="SANT" evidence="14">
    <location>
        <begin position="176"/>
        <end position="227"/>
    </location>
</feature>
<dbReference type="InterPro" id="IPR000949">
    <property type="entry name" value="ELM2_dom"/>
</dbReference>
<dbReference type="InterPro" id="IPR043128">
    <property type="entry name" value="Rev_trsase/Diguanyl_cyclase"/>
</dbReference>
<keyword evidence="4 8" id="KW-0863">Zinc-finger</keyword>
<dbReference type="PROSITE" id="PS50878">
    <property type="entry name" value="RT_POL"/>
    <property type="match status" value="1"/>
</dbReference>
<dbReference type="CDD" id="cd09076">
    <property type="entry name" value="L1-EN"/>
    <property type="match status" value="1"/>
</dbReference>
<feature type="compositionally biased region" description="Polar residues" evidence="10">
    <location>
        <begin position="28"/>
        <end position="45"/>
    </location>
</feature>
<dbReference type="InterPro" id="IPR000477">
    <property type="entry name" value="RT_dom"/>
</dbReference>
<dbReference type="SUPFAM" id="SSF56219">
    <property type="entry name" value="DNase I-like"/>
    <property type="match status" value="1"/>
</dbReference>
<dbReference type="InterPro" id="IPR005135">
    <property type="entry name" value="Endo/exonuclease/phosphatase"/>
</dbReference>
<evidence type="ECO:0000256" key="8">
    <source>
        <dbReference type="PROSITE-ProRule" id="PRU00094"/>
    </source>
</evidence>
<organism evidence="15 16">
    <name type="scientific">Plectus sambesii</name>
    <dbReference type="NCBI Taxonomy" id="2011161"/>
    <lineage>
        <taxon>Eukaryota</taxon>
        <taxon>Metazoa</taxon>
        <taxon>Ecdysozoa</taxon>
        <taxon>Nematoda</taxon>
        <taxon>Chromadorea</taxon>
        <taxon>Plectida</taxon>
        <taxon>Plectina</taxon>
        <taxon>Plectoidea</taxon>
        <taxon>Plectidae</taxon>
        <taxon>Plectus</taxon>
    </lineage>
</organism>
<dbReference type="PANTHER" id="PTHR47027:SF29">
    <property type="entry name" value="C2H2-TYPE DOMAIN-CONTAINING PROTEIN"/>
    <property type="match status" value="1"/>
</dbReference>
<sequence>MMTGDEGGEDEQRRPRRTRATVKREQLKSQTPSERTPTPGTSSQGIIGREASPTESVAKRSSLTDSFGQGATTRSNVLPPYHEREIRKGALFQAQVVPIEDWLPAPLMSEEGGEPEDKEICVWAPDEGKLTDADLEEFCTMARAQYNYNAEQALGILHWHKYDMNRALADMGSYSPYAEEWPTEDKVLFEQAYINYGKNFAKIRQLIPHKPLSALVDYYYLWKKTRGYSSYMERDRESDEGEDDGPKKAEKVCENCEQRVNKLTKSAGGMLCCACTIYYRRNGEHRPCVKQQNDSPTIGKGEKCPTGFEKSMEQFEIFAQRNDPKTAEDSKTSMRKGEEYIRKLDYRVHGSKMKAQRSATEIGDRYQRHLAAGIDQYRIPGRFKIRPNHRWTEDEKLLTVQAFRRYGKDFEAIAEMITTKSPEMIRDFYRENATSARGARLLLHMKQHHFYVCTYNARGIASQPRLAEFEAEAQRINFNIIGLSETRKSGSGRIDLPSGYTLYYSGEDNNKTNAGVGFYIPISLNKDVVSFKPVSARVAQLTVRLHGSRTLRLIQVHAPHSAHNDVDYETFLDDISALLSAERATRTIVMGDFNAKIGQQQDNEQAVGSHGLGDRNDRGQKLVDFCEDHGLYVLNTFYQKKPQRRWTWQSPNGATRNEIDYVLSFHQTIATDVTVLNRFNAGSDHRLIRTTLATIPRRRKSTPHRSRTVFNRDVYKTELSRLLTATTPNDDPQSEFSRINSAIFNATQAAKILQPLPKRLSDATLTLLHVRRQFKVELGSAVTLIEYSELCKLVRKCIKDDLAQHHLRLLLEAVETAKLRRARNELASGRRQIIRVRKSDATMATSTKDVEKQVKHFYETLYRTSNPIAASRTTPDDDNDPFLPFLESEIREVLKDVKVGKAPGPDGIVPEALYHGQEILAKPLTDLFNKFIDTRAVPPGFADSKTLLLYKKGDECDIRNYRPISLLPVTYKAFTKTIHNRIQATLDAAQPPEQAGFRKYFSTTDHLQALNEIYERAAEYKFPLYVAFIDYEKAFDSIEHNAIWEALKTQGVHNTVIATLQSIYSTARSTFHFASTATEVEIQRGVRQGDTLSPKLFTACLQGVFDRLEWSAKGIRVDGRLLSRLMFADDIAILSHDFDELREMIEELAQESKKVGLRMNVAKTKWMTNCATDEEQYVEVQGVQIEKVDRFIYLGQLLTFPRDHGLEIGRRIRAGHAKFNAYKTFLTSRAVPMKLKRRLFHQCILPAMLYGCETWATTEAAEMRLAVAQRRFERRMVGVRLIDGRSNTWLRGTTRLKDVVECARRRKWNWASKVSRMTADRWPKQLVEWRPFNYTRPRGRPRRRWRDELRTYGGGETWIRTALIEQCDAEQKRVETEMQEKKRQAEQAKTAAALIEIDED</sequence>
<keyword evidence="6" id="KW-0238">DNA-binding</keyword>
<dbReference type="Gene3D" id="3.60.10.10">
    <property type="entry name" value="Endonuclease/exonuclease/phosphatase"/>
    <property type="match status" value="1"/>
</dbReference>
<dbReference type="Proteomes" id="UP000887566">
    <property type="component" value="Unplaced"/>
</dbReference>